<dbReference type="Proteomes" id="UP000533905">
    <property type="component" value="Unassembled WGS sequence"/>
</dbReference>
<dbReference type="AlphaFoldDB" id="A0A7Y2JVC5"/>
<dbReference type="EMBL" id="JABAIV010000001">
    <property type="protein sequence ID" value="NNG21591.1"/>
    <property type="molecule type" value="Genomic_DNA"/>
</dbReference>
<protein>
    <submittedName>
        <fullName evidence="5">Outer membrane beta-barrel protein</fullName>
    </submittedName>
</protein>
<dbReference type="GO" id="GO:0009279">
    <property type="term" value="C:cell outer membrane"/>
    <property type="evidence" value="ECO:0007669"/>
    <property type="project" value="UniProtKB-SubCell"/>
</dbReference>
<feature type="chain" id="PRO_5030603636" evidence="3">
    <location>
        <begin position="21"/>
        <end position="168"/>
    </location>
</feature>
<evidence type="ECO:0000256" key="2">
    <source>
        <dbReference type="ARBA" id="ARBA00022729"/>
    </source>
</evidence>
<dbReference type="Pfam" id="PF13505">
    <property type="entry name" value="OMP_b-brl"/>
    <property type="match status" value="1"/>
</dbReference>
<name>A0A7Y2JVC5_9BURK</name>
<feature type="signal peptide" evidence="3">
    <location>
        <begin position="1"/>
        <end position="20"/>
    </location>
</feature>
<dbReference type="RefSeq" id="WP_171080183.1">
    <property type="nucleotide sequence ID" value="NZ_JABAIV010000001.1"/>
</dbReference>
<gene>
    <name evidence="5" type="ORF">HGB41_01040</name>
</gene>
<dbReference type="InterPro" id="IPR011250">
    <property type="entry name" value="OMP/PagP_B-barrel"/>
</dbReference>
<organism evidence="5 6">
    <name type="scientific">Telluria aromaticivorans</name>
    <dbReference type="NCBI Taxonomy" id="2725995"/>
    <lineage>
        <taxon>Bacteria</taxon>
        <taxon>Pseudomonadati</taxon>
        <taxon>Pseudomonadota</taxon>
        <taxon>Betaproteobacteria</taxon>
        <taxon>Burkholderiales</taxon>
        <taxon>Oxalobacteraceae</taxon>
        <taxon>Telluria group</taxon>
        <taxon>Telluria</taxon>
    </lineage>
</organism>
<reference evidence="5 6" key="1">
    <citation type="submission" date="2020-04" db="EMBL/GenBank/DDBJ databases">
        <title>Massilia sp. nov., a cold adapted bacteria isolated from Arctic soil.</title>
        <authorList>
            <person name="Son J."/>
            <person name="Ka J.-O."/>
        </authorList>
    </citation>
    <scope>NUCLEOTIDE SEQUENCE [LARGE SCALE GENOMIC DNA]</scope>
    <source>
        <strain evidence="5 6">ML15P13</strain>
    </source>
</reference>
<evidence type="ECO:0000313" key="5">
    <source>
        <dbReference type="EMBL" id="NNG21591.1"/>
    </source>
</evidence>
<dbReference type="InterPro" id="IPR027385">
    <property type="entry name" value="Beta-barrel_OMP"/>
</dbReference>
<evidence type="ECO:0000256" key="1">
    <source>
        <dbReference type="ARBA" id="ARBA00004442"/>
    </source>
</evidence>
<proteinExistence type="predicted"/>
<evidence type="ECO:0000256" key="3">
    <source>
        <dbReference type="SAM" id="SignalP"/>
    </source>
</evidence>
<feature type="domain" description="Outer membrane protein beta-barrel" evidence="4">
    <location>
        <begin position="6"/>
        <end position="168"/>
    </location>
</feature>
<keyword evidence="2 3" id="KW-0732">Signal</keyword>
<dbReference type="SUPFAM" id="SSF56925">
    <property type="entry name" value="OMPA-like"/>
    <property type="match status" value="1"/>
</dbReference>
<evidence type="ECO:0000313" key="6">
    <source>
        <dbReference type="Proteomes" id="UP000533905"/>
    </source>
</evidence>
<comment type="subcellular location">
    <subcellularLocation>
        <location evidence="1">Cell outer membrane</location>
    </subcellularLocation>
</comment>
<evidence type="ECO:0000259" key="4">
    <source>
        <dbReference type="Pfam" id="PF13505"/>
    </source>
</evidence>
<sequence>MFKKIAAAAALVIASSSAFAAQPQTFYAGVDAGATELDDVSGNGTSVGAFVGYTFVQNLAIEASYRRLGRLNFREFGYSGKVDLDQAAVSVVGTLPLGGNFSLLGRLGYNHIEADAKVNGFSGSESTSGALVGLGVAYAFTPAVSARLELQKPASDTTNLSVGVAFQF</sequence>
<comment type="caution">
    <text evidence="5">The sequence shown here is derived from an EMBL/GenBank/DDBJ whole genome shotgun (WGS) entry which is preliminary data.</text>
</comment>
<keyword evidence="6" id="KW-1185">Reference proteome</keyword>
<dbReference type="Gene3D" id="2.40.160.20">
    <property type="match status" value="1"/>
</dbReference>
<accession>A0A7Y2JVC5</accession>